<dbReference type="OrthoDB" id="2898399at2"/>
<protein>
    <submittedName>
        <fullName evidence="1">Atypical membrane-integrating protein (Mistic protein)</fullName>
    </submittedName>
</protein>
<dbReference type="Proteomes" id="UP000233440">
    <property type="component" value="Unassembled WGS sequence"/>
</dbReference>
<dbReference type="Gene3D" id="1.10.220.90">
    <property type="entry name" value="Mistic"/>
    <property type="match status" value="1"/>
</dbReference>
<reference evidence="1 2" key="1">
    <citation type="submission" date="2017-11" db="EMBL/GenBank/DDBJ databases">
        <title>Bacillus camelliae sp. nov., isolated from pu'er tea.</title>
        <authorList>
            <person name="Niu L."/>
        </authorList>
    </citation>
    <scope>NUCLEOTIDE SEQUENCE [LARGE SCALE GENOMIC DNA]</scope>
    <source>
        <strain evidence="1 2">7578-1</strain>
    </source>
</reference>
<sequence>MKAETTESKNLSVAIDKMQEGLESVIELYNSIEDDTPIINLDKEVMEDLEKAKRIFGEDYVSKKINTILREVLTWLDLDSFEVEQEE</sequence>
<organism evidence="1 2">
    <name type="scientific">Heyndrickxia camelliae</name>
    <dbReference type="NCBI Taxonomy" id="1707093"/>
    <lineage>
        <taxon>Bacteria</taxon>
        <taxon>Bacillati</taxon>
        <taxon>Bacillota</taxon>
        <taxon>Bacilli</taxon>
        <taxon>Bacillales</taxon>
        <taxon>Bacillaceae</taxon>
        <taxon>Heyndrickxia</taxon>
    </lineage>
</organism>
<dbReference type="RefSeq" id="WP_101355555.1">
    <property type="nucleotide sequence ID" value="NZ_PIQO01000016.1"/>
</dbReference>
<dbReference type="InterPro" id="IPR038193">
    <property type="entry name" value="Mistic_sf"/>
</dbReference>
<proteinExistence type="predicted"/>
<dbReference type="AlphaFoldDB" id="A0A2N3LGE5"/>
<comment type="caution">
    <text evidence="1">The sequence shown here is derived from an EMBL/GenBank/DDBJ whole genome shotgun (WGS) entry which is preliminary data.</text>
</comment>
<dbReference type="EMBL" id="PIQO01000016">
    <property type="protein sequence ID" value="PKR83635.1"/>
    <property type="molecule type" value="Genomic_DNA"/>
</dbReference>
<dbReference type="Pfam" id="PF11458">
    <property type="entry name" value="Mistic"/>
    <property type="match status" value="1"/>
</dbReference>
<keyword evidence="2" id="KW-1185">Reference proteome</keyword>
<evidence type="ECO:0000313" key="2">
    <source>
        <dbReference type="Proteomes" id="UP000233440"/>
    </source>
</evidence>
<evidence type="ECO:0000313" key="1">
    <source>
        <dbReference type="EMBL" id="PKR83635.1"/>
    </source>
</evidence>
<dbReference type="InterPro" id="IPR021078">
    <property type="entry name" value="Membrane-integrating_Mistic"/>
</dbReference>
<accession>A0A2N3LGE5</accession>
<gene>
    <name evidence="1" type="ORF">CWO92_17755</name>
</gene>
<name>A0A2N3LGE5_9BACI</name>